<feature type="transmembrane region" description="Helical" evidence="1">
    <location>
        <begin position="12"/>
        <end position="34"/>
    </location>
</feature>
<keyword evidence="1" id="KW-0472">Membrane</keyword>
<dbReference type="PROSITE" id="PS50112">
    <property type="entry name" value="PAS"/>
    <property type="match status" value="1"/>
</dbReference>
<dbReference type="CDD" id="cd00130">
    <property type="entry name" value="PAS"/>
    <property type="match status" value="1"/>
</dbReference>
<dbReference type="NCBIfam" id="TIGR00254">
    <property type="entry name" value="GGDEF"/>
    <property type="match status" value="1"/>
</dbReference>
<dbReference type="Gene3D" id="3.30.450.20">
    <property type="entry name" value="PAS domain"/>
    <property type="match status" value="1"/>
</dbReference>
<dbReference type="Pfam" id="PF00563">
    <property type="entry name" value="EAL"/>
    <property type="match status" value="1"/>
</dbReference>
<dbReference type="InterPro" id="IPR000160">
    <property type="entry name" value="GGDEF_dom"/>
</dbReference>
<dbReference type="SMART" id="SM00267">
    <property type="entry name" value="GGDEF"/>
    <property type="match status" value="1"/>
</dbReference>
<dbReference type="RefSeq" id="WP_092196345.1">
    <property type="nucleotide sequence ID" value="NZ_FOND01000005.1"/>
</dbReference>
<evidence type="ECO:0000259" key="3">
    <source>
        <dbReference type="PROSITE" id="PS50883"/>
    </source>
</evidence>
<dbReference type="InterPro" id="IPR043128">
    <property type="entry name" value="Rev_trsase/Diguanyl_cyclase"/>
</dbReference>
<dbReference type="InterPro" id="IPR052155">
    <property type="entry name" value="Biofilm_reg_signaling"/>
</dbReference>
<dbReference type="SMART" id="SM00091">
    <property type="entry name" value="PAS"/>
    <property type="match status" value="1"/>
</dbReference>
<dbReference type="InterPro" id="IPR000014">
    <property type="entry name" value="PAS"/>
</dbReference>
<dbReference type="EMBL" id="FOND01000005">
    <property type="protein sequence ID" value="SFE71570.1"/>
    <property type="molecule type" value="Genomic_DNA"/>
</dbReference>
<feature type="transmembrane region" description="Helical" evidence="1">
    <location>
        <begin position="288"/>
        <end position="308"/>
    </location>
</feature>
<dbReference type="SUPFAM" id="SSF141868">
    <property type="entry name" value="EAL domain-like"/>
    <property type="match status" value="1"/>
</dbReference>
<protein>
    <submittedName>
        <fullName evidence="5">PAS domain S-box-containing protein/diguanylate cyclase (GGDEF) domain-containing protein</fullName>
    </submittedName>
</protein>
<feature type="transmembrane region" description="Helical" evidence="1">
    <location>
        <begin position="129"/>
        <end position="148"/>
    </location>
</feature>
<dbReference type="InterPro" id="IPR013767">
    <property type="entry name" value="PAS_fold"/>
</dbReference>
<evidence type="ECO:0000313" key="6">
    <source>
        <dbReference type="Proteomes" id="UP000198589"/>
    </source>
</evidence>
<keyword evidence="1" id="KW-0812">Transmembrane</keyword>
<evidence type="ECO:0000313" key="5">
    <source>
        <dbReference type="EMBL" id="SFE71570.1"/>
    </source>
</evidence>
<dbReference type="AlphaFoldDB" id="A0A1I2CV13"/>
<dbReference type="STRING" id="1798228.SAMN05216574_105174"/>
<dbReference type="PANTHER" id="PTHR44757:SF2">
    <property type="entry name" value="BIOFILM ARCHITECTURE MAINTENANCE PROTEIN MBAA"/>
    <property type="match status" value="1"/>
</dbReference>
<dbReference type="PANTHER" id="PTHR44757">
    <property type="entry name" value="DIGUANYLATE CYCLASE DGCP"/>
    <property type="match status" value="1"/>
</dbReference>
<gene>
    <name evidence="5" type="ORF">SAMN05216574_105174</name>
</gene>
<feature type="domain" description="EAL" evidence="3">
    <location>
        <begin position="627"/>
        <end position="880"/>
    </location>
</feature>
<dbReference type="InterPro" id="IPR035965">
    <property type="entry name" value="PAS-like_dom_sf"/>
</dbReference>
<evidence type="ECO:0000259" key="4">
    <source>
        <dbReference type="PROSITE" id="PS50887"/>
    </source>
</evidence>
<dbReference type="OrthoDB" id="5179666at2"/>
<accession>A0A1I2CV13</accession>
<dbReference type="InterPro" id="IPR001633">
    <property type="entry name" value="EAL_dom"/>
</dbReference>
<dbReference type="Pfam" id="PF00989">
    <property type="entry name" value="PAS"/>
    <property type="match status" value="1"/>
</dbReference>
<evidence type="ECO:0000259" key="2">
    <source>
        <dbReference type="PROSITE" id="PS50112"/>
    </source>
</evidence>
<feature type="transmembrane region" description="Helical" evidence="1">
    <location>
        <begin position="160"/>
        <end position="182"/>
    </location>
</feature>
<dbReference type="Proteomes" id="UP000198589">
    <property type="component" value="Unassembled WGS sequence"/>
</dbReference>
<dbReference type="SUPFAM" id="SSF55785">
    <property type="entry name" value="PYP-like sensor domain (PAS domain)"/>
    <property type="match status" value="1"/>
</dbReference>
<reference evidence="6" key="1">
    <citation type="submission" date="2016-10" db="EMBL/GenBank/DDBJ databases">
        <authorList>
            <person name="Varghese N."/>
            <person name="Submissions S."/>
        </authorList>
    </citation>
    <scope>NUCLEOTIDE SEQUENCE [LARGE SCALE GENOMIC DNA]</scope>
    <source>
        <strain evidence="6">DSM 46838</strain>
    </source>
</reference>
<dbReference type="PROSITE" id="PS50887">
    <property type="entry name" value="GGDEF"/>
    <property type="match status" value="1"/>
</dbReference>
<dbReference type="InterPro" id="IPR029787">
    <property type="entry name" value="Nucleotide_cyclase"/>
</dbReference>
<sequence>MTGAARRESQATFLLLAVIAVAMAVLRLGMPAVAATATPALLAVASGVTATIVFRHAARLPCRSARPWRALGVAGALLAVGQTVATFTWGGPERANWGDVPTVLAVPAVVAACLLLLPPRTGRRIGSRVVLDGAVVLVAVALVGAVLLRDVMARTDGPASALITIGYPAVGALLCGVGLVALARVHDGRRPAAAWLLLAVVAMTVVAVSGALGRYLGSDATAVLTQTAWTAMLAAGIRAVDRDPGEPADVLEPAAGLPLLGFFLSTVSAYAAGGLVLLQVWSGPSASLVEVVGLGALLGLTFVRQLLWARDGARLTGRLQRTEAYFRALVSSAEDVTAVVDARGTVTWLSGAVRTQLGWTAQDLTGRSLTELLHPDDRDMVERAAAVLSGGRAAGLPATVRLRTQDGGWRDVEITGAARAGVPGTALRDGLVLHLRDVTERRSSQRELERLAYTDFLTGLPNRAQLMAALTRARSRAANGEAATLLLLDLDGFKPVNDIAGHEAGDHLLVQVADRLRANVRDGDLVGRLGGDEFAVLVADGIEEATALAERIIADLQTVRPAAGVGGYTDGLVLDISGSIGVTELHPTDEVSATIRRADLALRAAKAAGKSCVRTAGHAIDSAMGRRAQLAADLPAAIEQEQFRVVYQPVAGVEERRILGLEALVRWDHPVLGTVPPDEFIELAEADGLIVPLQQWVLRTATADFADLLAGGRDLKLGVNVSVRHVQAGCLAPDVAQALADSGVPPDRLMIEVTESIMLDAEDRLQSDLSTLRDMGCIISLDDFGRGYSSLAYLARLPVDVLKMDREFIGGIETDPRGAALVAAVVELGRTLGMDVVAEGVETAGQLHALRDMKCRYVQGWLLGRPMAAQDLPAFMAAFDPAVFDTRLPNLDTGVHLVGHAG</sequence>
<feature type="domain" description="PAS" evidence="2">
    <location>
        <begin position="322"/>
        <end position="383"/>
    </location>
</feature>
<dbReference type="SUPFAM" id="SSF55073">
    <property type="entry name" value="Nucleotide cyclase"/>
    <property type="match status" value="1"/>
</dbReference>
<dbReference type="NCBIfam" id="TIGR00229">
    <property type="entry name" value="sensory_box"/>
    <property type="match status" value="1"/>
</dbReference>
<dbReference type="Gene3D" id="3.30.70.270">
    <property type="match status" value="1"/>
</dbReference>
<dbReference type="SMART" id="SM00052">
    <property type="entry name" value="EAL"/>
    <property type="match status" value="1"/>
</dbReference>
<keyword evidence="6" id="KW-1185">Reference proteome</keyword>
<feature type="domain" description="GGDEF" evidence="4">
    <location>
        <begin position="481"/>
        <end position="618"/>
    </location>
</feature>
<proteinExistence type="predicted"/>
<dbReference type="InterPro" id="IPR035919">
    <property type="entry name" value="EAL_sf"/>
</dbReference>
<feature type="transmembrane region" description="Helical" evidence="1">
    <location>
        <begin position="40"/>
        <end position="58"/>
    </location>
</feature>
<evidence type="ECO:0000256" key="1">
    <source>
        <dbReference type="SAM" id="Phobius"/>
    </source>
</evidence>
<keyword evidence="1" id="KW-1133">Transmembrane helix</keyword>
<dbReference type="PROSITE" id="PS50883">
    <property type="entry name" value="EAL"/>
    <property type="match status" value="1"/>
</dbReference>
<feature type="transmembrane region" description="Helical" evidence="1">
    <location>
        <begin position="97"/>
        <end position="117"/>
    </location>
</feature>
<dbReference type="CDD" id="cd01949">
    <property type="entry name" value="GGDEF"/>
    <property type="match status" value="1"/>
</dbReference>
<feature type="transmembrane region" description="Helical" evidence="1">
    <location>
        <begin position="194"/>
        <end position="216"/>
    </location>
</feature>
<feature type="transmembrane region" description="Helical" evidence="1">
    <location>
        <begin position="70"/>
        <end position="91"/>
    </location>
</feature>
<name>A0A1I2CV13_9ACTN</name>
<dbReference type="CDD" id="cd01948">
    <property type="entry name" value="EAL"/>
    <property type="match status" value="1"/>
</dbReference>
<dbReference type="Pfam" id="PF00990">
    <property type="entry name" value="GGDEF"/>
    <property type="match status" value="1"/>
</dbReference>
<dbReference type="GO" id="GO:0006355">
    <property type="term" value="P:regulation of DNA-templated transcription"/>
    <property type="evidence" value="ECO:0007669"/>
    <property type="project" value="InterPro"/>
</dbReference>
<feature type="transmembrane region" description="Helical" evidence="1">
    <location>
        <begin position="259"/>
        <end position="281"/>
    </location>
</feature>
<dbReference type="Gene3D" id="3.20.20.450">
    <property type="entry name" value="EAL domain"/>
    <property type="match status" value="1"/>
</dbReference>
<organism evidence="5 6">
    <name type="scientific">Blastococcus tunisiensis</name>
    <dbReference type="NCBI Taxonomy" id="1798228"/>
    <lineage>
        <taxon>Bacteria</taxon>
        <taxon>Bacillati</taxon>
        <taxon>Actinomycetota</taxon>
        <taxon>Actinomycetes</taxon>
        <taxon>Geodermatophilales</taxon>
        <taxon>Geodermatophilaceae</taxon>
        <taxon>Blastococcus</taxon>
    </lineage>
</organism>